<evidence type="ECO:0000256" key="3">
    <source>
        <dbReference type="ARBA" id="ARBA00023027"/>
    </source>
</evidence>
<dbReference type="GO" id="GO:0004022">
    <property type="term" value="F:alcohol dehydrogenase (NAD+) activity"/>
    <property type="evidence" value="ECO:0007669"/>
    <property type="project" value="TreeGrafter"/>
</dbReference>
<dbReference type="SUPFAM" id="SSF56796">
    <property type="entry name" value="Dehydroquinate synthase-like"/>
    <property type="match status" value="1"/>
</dbReference>
<dbReference type="CDD" id="cd08194">
    <property type="entry name" value="Fe-ADH-like"/>
    <property type="match status" value="1"/>
</dbReference>
<dbReference type="Gene3D" id="3.40.50.1970">
    <property type="match status" value="1"/>
</dbReference>
<dbReference type="InterPro" id="IPR018211">
    <property type="entry name" value="ADH_Fe_CS"/>
</dbReference>
<sequence>MAFDFLVPPRIIVGEGALNEAVPVWKASGTRALIVTDPSMVQLGHAAMLEELLHKAGIPSSTFADITGEPTDKMVEAGLQVWRRDGCDFLIGLGGGSALDTMKAIGALATGGGSIADYMGRPITAPTPPMTAIPTTAGTGSEATQFTIINDTKKDVKMLLKGTVLIPQLAVVDPRFTLSVPPKITASTGLDAFTHAAEAYTSRRANSLSDTFALSAIKRIVKYLPTAYQNGSDVKAREEMAIGALEAGIAFNNASVTVVHGMSRPIGALFHVPHGTSNAMLDEACFAYVLDGNYKKFGDLARAVGAARPEDEDEAAARKFLDVVRSLCETCHIPTLAEYGIDKEQFFARMDKMADDALESGSPANTAKELTKADILAIYHSLWE</sequence>
<dbReference type="Pfam" id="PF25137">
    <property type="entry name" value="ADH_Fe_C"/>
    <property type="match status" value="1"/>
</dbReference>
<protein>
    <submittedName>
        <fullName evidence="6">Iron-containing alcohol dehydrogenase</fullName>
    </submittedName>
</protein>
<feature type="domain" description="Fe-containing alcohol dehydrogenase-like C-terminal" evidence="5">
    <location>
        <begin position="185"/>
        <end position="382"/>
    </location>
</feature>
<dbReference type="FunFam" id="3.40.50.1970:FF:000003">
    <property type="entry name" value="Alcohol dehydrogenase, iron-containing"/>
    <property type="match status" value="1"/>
</dbReference>
<dbReference type="PROSITE" id="PS00913">
    <property type="entry name" value="ADH_IRON_1"/>
    <property type="match status" value="1"/>
</dbReference>
<gene>
    <name evidence="6" type="ORF">H9813_05110</name>
</gene>
<reference evidence="6" key="1">
    <citation type="journal article" date="2021" name="PeerJ">
        <title>Extensive microbial diversity within the chicken gut microbiome revealed by metagenomics and culture.</title>
        <authorList>
            <person name="Gilroy R."/>
            <person name="Ravi A."/>
            <person name="Getino M."/>
            <person name="Pursley I."/>
            <person name="Horton D.L."/>
            <person name="Alikhan N.F."/>
            <person name="Baker D."/>
            <person name="Gharbi K."/>
            <person name="Hall N."/>
            <person name="Watson M."/>
            <person name="Adriaenssens E.M."/>
            <person name="Foster-Nyarko E."/>
            <person name="Jarju S."/>
            <person name="Secka A."/>
            <person name="Antonio M."/>
            <person name="Oren A."/>
            <person name="Chaudhuri R.R."/>
            <person name="La Ragione R."/>
            <person name="Hildebrand F."/>
            <person name="Pallen M.J."/>
        </authorList>
    </citation>
    <scope>NUCLEOTIDE SEQUENCE</scope>
    <source>
        <strain evidence="6">ChiGjej4B4-18154</strain>
    </source>
</reference>
<dbReference type="Gene3D" id="1.20.1090.10">
    <property type="entry name" value="Dehydroquinate synthase-like - alpha domain"/>
    <property type="match status" value="1"/>
</dbReference>
<accession>A0A9D2E3L1</accession>
<dbReference type="AlphaFoldDB" id="A0A9D2E3L1"/>
<dbReference type="Proteomes" id="UP000824035">
    <property type="component" value="Unassembled WGS sequence"/>
</dbReference>
<evidence type="ECO:0000256" key="1">
    <source>
        <dbReference type="ARBA" id="ARBA00007358"/>
    </source>
</evidence>
<evidence type="ECO:0000313" key="7">
    <source>
        <dbReference type="Proteomes" id="UP000824035"/>
    </source>
</evidence>
<evidence type="ECO:0000259" key="4">
    <source>
        <dbReference type="Pfam" id="PF00465"/>
    </source>
</evidence>
<dbReference type="PANTHER" id="PTHR11496:SF102">
    <property type="entry name" value="ALCOHOL DEHYDROGENASE 4"/>
    <property type="match status" value="1"/>
</dbReference>
<comment type="caution">
    <text evidence="6">The sequence shown here is derived from an EMBL/GenBank/DDBJ whole genome shotgun (WGS) entry which is preliminary data.</text>
</comment>
<evidence type="ECO:0000259" key="5">
    <source>
        <dbReference type="Pfam" id="PF25137"/>
    </source>
</evidence>
<feature type="domain" description="Alcohol dehydrogenase iron-type/glycerol dehydrogenase GldA" evidence="4">
    <location>
        <begin position="8"/>
        <end position="174"/>
    </location>
</feature>
<proteinExistence type="inferred from homology"/>
<dbReference type="GO" id="GO:0046872">
    <property type="term" value="F:metal ion binding"/>
    <property type="evidence" value="ECO:0007669"/>
    <property type="project" value="InterPro"/>
</dbReference>
<dbReference type="InterPro" id="IPR001670">
    <property type="entry name" value="ADH_Fe/GldA"/>
</dbReference>
<dbReference type="InterPro" id="IPR056798">
    <property type="entry name" value="ADH_Fe_C"/>
</dbReference>
<dbReference type="InterPro" id="IPR039697">
    <property type="entry name" value="Alcohol_dehydrogenase_Fe"/>
</dbReference>
<name>A0A9D2E3L1_9FIRM</name>
<evidence type="ECO:0000313" key="6">
    <source>
        <dbReference type="EMBL" id="HIZ30598.1"/>
    </source>
</evidence>
<reference evidence="6" key="2">
    <citation type="submission" date="2021-04" db="EMBL/GenBank/DDBJ databases">
        <authorList>
            <person name="Gilroy R."/>
        </authorList>
    </citation>
    <scope>NUCLEOTIDE SEQUENCE</scope>
    <source>
        <strain evidence="6">ChiGjej4B4-18154</strain>
    </source>
</reference>
<dbReference type="EMBL" id="DXBV01000047">
    <property type="protein sequence ID" value="HIZ30598.1"/>
    <property type="molecule type" value="Genomic_DNA"/>
</dbReference>
<organism evidence="6 7">
    <name type="scientific">Candidatus Allofournierella merdipullorum</name>
    <dbReference type="NCBI Taxonomy" id="2838595"/>
    <lineage>
        <taxon>Bacteria</taxon>
        <taxon>Bacillati</taxon>
        <taxon>Bacillota</taxon>
        <taxon>Clostridia</taxon>
        <taxon>Eubacteriales</taxon>
        <taxon>Oscillospiraceae</taxon>
        <taxon>Allofournierella</taxon>
    </lineage>
</organism>
<keyword evidence="2" id="KW-0560">Oxidoreductase</keyword>
<dbReference type="FunFam" id="1.20.1090.10:FF:000001">
    <property type="entry name" value="Aldehyde-alcohol dehydrogenase"/>
    <property type="match status" value="1"/>
</dbReference>
<keyword evidence="3" id="KW-0520">NAD</keyword>
<dbReference type="PANTHER" id="PTHR11496">
    <property type="entry name" value="ALCOHOL DEHYDROGENASE"/>
    <property type="match status" value="1"/>
</dbReference>
<dbReference type="Pfam" id="PF00465">
    <property type="entry name" value="Fe-ADH"/>
    <property type="match status" value="1"/>
</dbReference>
<comment type="similarity">
    <text evidence="1">Belongs to the iron-containing alcohol dehydrogenase family.</text>
</comment>
<evidence type="ECO:0000256" key="2">
    <source>
        <dbReference type="ARBA" id="ARBA00023002"/>
    </source>
</evidence>